<dbReference type="Proteomes" id="UP001168620">
    <property type="component" value="Unassembled WGS sequence"/>
</dbReference>
<accession>A0ABT8FI53</accession>
<keyword evidence="4" id="KW-1185">Reference proteome</keyword>
<comment type="caution">
    <text evidence="3">The sequence shown here is derived from an EMBL/GenBank/DDBJ whole genome shotgun (WGS) entry which is preliminary data.</text>
</comment>
<evidence type="ECO:0000313" key="4">
    <source>
        <dbReference type="Proteomes" id="UP001168620"/>
    </source>
</evidence>
<dbReference type="Gene3D" id="3.30.420.40">
    <property type="match status" value="1"/>
</dbReference>
<dbReference type="RefSeq" id="WP_300953303.1">
    <property type="nucleotide sequence ID" value="NZ_JAUHJQ010000006.1"/>
</dbReference>
<name>A0ABT8FI53_9ACTN</name>
<keyword evidence="3" id="KW-0808">Transferase</keyword>
<evidence type="ECO:0000259" key="2">
    <source>
        <dbReference type="Pfam" id="PF02782"/>
    </source>
</evidence>
<dbReference type="InterPro" id="IPR018485">
    <property type="entry name" value="FGGY_C"/>
</dbReference>
<protein>
    <submittedName>
        <fullName evidence="3">FGGY-family carbohydrate kinase</fullName>
    </submittedName>
</protein>
<reference evidence="3" key="1">
    <citation type="submission" date="2023-06" db="EMBL/GenBank/DDBJ databases">
        <title>Draft genome sequence of Nocardioides sp. SOB77.</title>
        <authorList>
            <person name="Zhang G."/>
        </authorList>
    </citation>
    <scope>NUCLEOTIDE SEQUENCE</scope>
    <source>
        <strain evidence="3">SOB77</strain>
    </source>
</reference>
<gene>
    <name evidence="3" type="ORF">QWY28_14675</name>
</gene>
<feature type="region of interest" description="Disordered" evidence="1">
    <location>
        <begin position="1"/>
        <end position="21"/>
    </location>
</feature>
<dbReference type="Pfam" id="PF02782">
    <property type="entry name" value="FGGY_C"/>
    <property type="match status" value="1"/>
</dbReference>
<keyword evidence="3" id="KW-0418">Kinase</keyword>
<evidence type="ECO:0000313" key="3">
    <source>
        <dbReference type="EMBL" id="MDN4174205.1"/>
    </source>
</evidence>
<evidence type="ECO:0000256" key="1">
    <source>
        <dbReference type="SAM" id="MobiDB-lite"/>
    </source>
</evidence>
<feature type="compositionally biased region" description="Polar residues" evidence="1">
    <location>
        <begin position="1"/>
        <end position="12"/>
    </location>
</feature>
<dbReference type="InterPro" id="IPR043129">
    <property type="entry name" value="ATPase_NBD"/>
</dbReference>
<dbReference type="GO" id="GO:0016301">
    <property type="term" value="F:kinase activity"/>
    <property type="evidence" value="ECO:0007669"/>
    <property type="project" value="UniProtKB-KW"/>
</dbReference>
<dbReference type="EMBL" id="JAUHJQ010000006">
    <property type="protein sequence ID" value="MDN4174205.1"/>
    <property type="molecule type" value="Genomic_DNA"/>
</dbReference>
<dbReference type="SUPFAM" id="SSF53067">
    <property type="entry name" value="Actin-like ATPase domain"/>
    <property type="match status" value="1"/>
</dbReference>
<sequence length="146" mass="15295">MRTKPSSAITRSTRSRVPGLTRSGRFSTFETVPSETPAAAATSLRVAAELAGRAPTVVHVVGGGSQNHLLCQLTADATGLPVLAGPSEAAALGNVLVQARSLGAQLPDLAAMRDLVRRTHELHRFEPRPGLDWDAAEQRLLAGDVA</sequence>
<feature type="domain" description="Carbohydrate kinase FGGY C-terminal" evidence="2">
    <location>
        <begin position="44"/>
        <end position="101"/>
    </location>
</feature>
<organism evidence="3 4">
    <name type="scientific">Nocardioides oceani</name>
    <dbReference type="NCBI Taxonomy" id="3058369"/>
    <lineage>
        <taxon>Bacteria</taxon>
        <taxon>Bacillati</taxon>
        <taxon>Actinomycetota</taxon>
        <taxon>Actinomycetes</taxon>
        <taxon>Propionibacteriales</taxon>
        <taxon>Nocardioidaceae</taxon>
        <taxon>Nocardioides</taxon>
    </lineage>
</organism>
<proteinExistence type="predicted"/>